<sequence>MTVICYNYKGEGHMSKQCTKPKRKKDDTQFKDKVLLVEAQANGQILHEEELAFLADPGIAEDQAKQTVITNNAAYQADDLDAYDSNCDELNTAKVSLMAPCYGLDVLAEVYNPDNIEHNMINQSSCLEFYLICTTRSKINLENKSVNNTLTAELKRYKEQVKVLKEGQNVKKAQQLNPKLYDGNVIKNTSAILIPDSEETLMLVEESRSKMLLKQQVSMVLEKKVNTTPVVYNSMNSSEPSPSCTPTKVEVPKELPKDSSISNYNALIFDHYFELNELKAQSQEKDTVIRKLKERIKSLSGNVSEENVKKDIDENETINIELEHRDELKKLKGKALVDNAVTTHTIDLEMLKTDMELIAPKLLNNRTTHSDYLKHTQEQAAIRKEVVKQEKSQNPLKNSLDSTCKYTKQIQELLIIIRQTCHSINNSGDKLVAVTSKNKRKRVRFTEPVTSSGNINTKTYSSSNLVSNKPVSSSTRVEPSTSASGSQPSGNTKKDKIQRPPSSTQKNKVEAHPRTVKSSLKNKNCVVEPKETANVGIPHKTYVARSAQQNGVIERRNHTLTEAARTMLIYAKASLFLWAEAVATACYTRNHSIIRLRHEKTPYELLHDKLPELSFFPCICSLEPALYEMTPATINSGIVPKPSPSTPFVPPSRTDCDILFQPLFDELLNPHPSIDLPAPEVIALNAEVVSPEPVESAMDRLDVIRIFLTFDTHMNMIIYQMDVKTRFFNGILREEVYVSQPNGFVDQDNLNHVYKLKKALYGLKQAPRACDPVDTPIVEKSKLDEDPQGKAVDPTHYRGMVGTLMYLTASRLDLTFVICMCARYQAKPTEKHLHAIKRIFKYLRGIINRGLWYLKDSSIALTAYADADHTGCQDTRRSTHGSMKLLRDRLVSWSSKRHEKTQVYGTILPMELTNQAMLESKDYKTYYAYASGKKTPKLKCVRKKADSDSSPKQKPVQATKGSRLKSSAKVAKSDKQKQLAKMPKAKGLDVLSEVALTEAEQLKLATKRSKTQFYSSHTRGSGDGVDTHQDEDDAEKESDVNDDSVETESDNDGYDLTHPKLSTYEPEDQAEEKADKEEVSSDQRVSMICLRIREDMHYHLMRIVAKEEEAFSTHKNLFSVSMESLSPQVVSAAKLPILNPNEFDLWKIRLEQYFLRTDYSLWEARGTLLMALPNKHQLKFNFHKDAKTLMEAIEKRFGGNKETKKVQKTLLKQQYENFTCSNSESLDQIHDRLQKLITLIGSLVLSVLAEDTKAMFCAVSDSTNEPISAAASVFAVSAKIHVSSLPNVDTLKLGDFLRGHEGILEQIDLLPWDLICPRWSVTTATGKDTLQGSVAMTGVFKQLRNLPTMPSWHSHLQVLLLLTMRLESVEARHLVYQQNESVFEKDIKLLNLEVQLRHNALVVLRQNLEKEKQERDDLKLKLEKFKTSSKNLSDLLASQTNDKTRLGYNTQVFTHSMFDCDDYLTSESDESLHPSPIYDRYQSGDGHHAVPPPYTGTFMPPKPDLVFHNAPNDVEIVHTTFNVELSPTKPDNDLSHSHRPLAPIIEDWVSDSEDESETWIPQNVPSFVQLTEQVKSHSPYVQHVETSIPSANPKTTIPKPTSKGNNRNRKACFVCKSLTNLIKDCDFYEKKMAQTTARTLAKRGNHQQYARMTLSNPQRYVAPIAVLTQSKLVPITAVRSVTTAVPKPTVTRPRQAKPIVTKPNSTPRRNINRIPSPKACNFPLEVIAVKASMVNAVKSVQGKWEWKPKCLILDHVFHNTSASMTLKRFDYNDALERSKLVMAWVPTHNLSDFIH</sequence>
<proteinExistence type="predicted"/>
<dbReference type="SUPFAM" id="SSF53098">
    <property type="entry name" value="Ribonuclease H-like"/>
    <property type="match status" value="1"/>
</dbReference>
<name>A0A6L2NRL9_TANCI</name>
<dbReference type="InterPro" id="IPR001584">
    <property type="entry name" value="Integrase_cat-core"/>
</dbReference>
<dbReference type="Pfam" id="PF07727">
    <property type="entry name" value="RVT_2"/>
    <property type="match status" value="1"/>
</dbReference>
<evidence type="ECO:0000256" key="1">
    <source>
        <dbReference type="SAM" id="Coils"/>
    </source>
</evidence>
<feature type="compositionally biased region" description="Polar residues" evidence="2">
    <location>
        <begin position="448"/>
        <end position="491"/>
    </location>
</feature>
<feature type="coiled-coil region" evidence="1">
    <location>
        <begin position="275"/>
        <end position="309"/>
    </location>
</feature>
<protein>
    <submittedName>
        <fullName evidence="4">Uncharacterized mitochondrial protein AtMg00810-like</fullName>
    </submittedName>
</protein>
<feature type="region of interest" description="Disordered" evidence="2">
    <location>
        <begin position="444"/>
        <end position="520"/>
    </location>
</feature>
<keyword evidence="1" id="KW-0175">Coiled coil</keyword>
<comment type="caution">
    <text evidence="4">The sequence shown here is derived from an EMBL/GenBank/DDBJ whole genome shotgun (WGS) entry which is preliminary data.</text>
</comment>
<gene>
    <name evidence="4" type="ORF">Tci_059193</name>
</gene>
<dbReference type="InterPro" id="IPR012337">
    <property type="entry name" value="RNaseH-like_sf"/>
</dbReference>
<dbReference type="InterPro" id="IPR013103">
    <property type="entry name" value="RVT_2"/>
</dbReference>
<feature type="region of interest" description="Disordered" evidence="2">
    <location>
        <begin position="1006"/>
        <end position="1079"/>
    </location>
</feature>
<dbReference type="Gene3D" id="3.30.420.10">
    <property type="entry name" value="Ribonuclease H-like superfamily/Ribonuclease H"/>
    <property type="match status" value="1"/>
</dbReference>
<dbReference type="InterPro" id="IPR036397">
    <property type="entry name" value="RNaseH_sf"/>
</dbReference>
<feature type="domain" description="Integrase catalytic" evidence="3">
    <location>
        <begin position="536"/>
        <end position="610"/>
    </location>
</feature>
<evidence type="ECO:0000313" key="4">
    <source>
        <dbReference type="EMBL" id="GEU87215.1"/>
    </source>
</evidence>
<feature type="compositionally biased region" description="Acidic residues" evidence="2">
    <location>
        <begin position="1029"/>
        <end position="1053"/>
    </location>
</feature>
<organism evidence="4">
    <name type="scientific">Tanacetum cinerariifolium</name>
    <name type="common">Dalmatian daisy</name>
    <name type="synonym">Chrysanthemum cinerariifolium</name>
    <dbReference type="NCBI Taxonomy" id="118510"/>
    <lineage>
        <taxon>Eukaryota</taxon>
        <taxon>Viridiplantae</taxon>
        <taxon>Streptophyta</taxon>
        <taxon>Embryophyta</taxon>
        <taxon>Tracheophyta</taxon>
        <taxon>Spermatophyta</taxon>
        <taxon>Magnoliopsida</taxon>
        <taxon>eudicotyledons</taxon>
        <taxon>Gunneridae</taxon>
        <taxon>Pentapetalae</taxon>
        <taxon>asterids</taxon>
        <taxon>campanulids</taxon>
        <taxon>Asterales</taxon>
        <taxon>Asteraceae</taxon>
        <taxon>Asteroideae</taxon>
        <taxon>Anthemideae</taxon>
        <taxon>Anthemidinae</taxon>
        <taxon>Tanacetum</taxon>
    </lineage>
</organism>
<feature type="region of interest" description="Disordered" evidence="2">
    <location>
        <begin position="940"/>
        <end position="984"/>
    </location>
</feature>
<dbReference type="PROSITE" id="PS50994">
    <property type="entry name" value="INTEGRASE"/>
    <property type="match status" value="1"/>
</dbReference>
<feature type="coiled-coil region" evidence="1">
    <location>
        <begin position="1401"/>
        <end position="1428"/>
    </location>
</feature>
<dbReference type="EMBL" id="BKCJ010009492">
    <property type="protein sequence ID" value="GEU87215.1"/>
    <property type="molecule type" value="Genomic_DNA"/>
</dbReference>
<dbReference type="PANTHER" id="PTHR11439:SF509">
    <property type="entry name" value="RNA-DIRECTED DNA POLYMERASE"/>
    <property type="match status" value="1"/>
</dbReference>
<dbReference type="GO" id="GO:0003676">
    <property type="term" value="F:nucleic acid binding"/>
    <property type="evidence" value="ECO:0007669"/>
    <property type="project" value="InterPro"/>
</dbReference>
<dbReference type="GO" id="GO:0015074">
    <property type="term" value="P:DNA integration"/>
    <property type="evidence" value="ECO:0007669"/>
    <property type="project" value="InterPro"/>
</dbReference>
<evidence type="ECO:0000256" key="2">
    <source>
        <dbReference type="SAM" id="MobiDB-lite"/>
    </source>
</evidence>
<reference evidence="4" key="1">
    <citation type="journal article" date="2019" name="Sci. Rep.">
        <title>Draft genome of Tanacetum cinerariifolium, the natural source of mosquito coil.</title>
        <authorList>
            <person name="Yamashiro T."/>
            <person name="Shiraishi A."/>
            <person name="Satake H."/>
            <person name="Nakayama K."/>
        </authorList>
    </citation>
    <scope>NUCLEOTIDE SEQUENCE</scope>
</reference>
<dbReference type="PANTHER" id="PTHR11439">
    <property type="entry name" value="GAG-POL-RELATED RETROTRANSPOSON"/>
    <property type="match status" value="1"/>
</dbReference>
<evidence type="ECO:0000259" key="3">
    <source>
        <dbReference type="PROSITE" id="PS50994"/>
    </source>
</evidence>
<accession>A0A6L2NRL9</accession>